<dbReference type="RefSeq" id="WP_234270217.1">
    <property type="nucleotide sequence ID" value="NZ_JABFTX010000002.1"/>
</dbReference>
<dbReference type="Gene3D" id="2.70.98.10">
    <property type="match status" value="1"/>
</dbReference>
<dbReference type="PANTHER" id="PTHR11122">
    <property type="entry name" value="APOSPORY-ASSOCIATED PROTEIN C-RELATED"/>
    <property type="match status" value="1"/>
</dbReference>
<sequence>MIPQSLRTLLDETDGRRECEWADRRVWLAREAWGELAVCLQGAQVLHYLPTSEATPTEGSLPFAPTPARAEGSPPASEAARTDLPASEATRNAPEATRDNSGGASSTDGEEALVPGGWLWVTPTPQALPGAIRGGIPLCWPWFADERGADESPDRSGPMHGPARKAQWRLDAVDEHEGGVELHLSPTERLHSQLVPRAVIQANARRLHVELITEHVGETPVKLSGALHSYLAVADSFTCRVTGLAGARYLDKLAGFAEREQQGELAVRGGLDRIYHSNAEVVLDDGNRRLRVARQGSDSAVVWHPGEAPPDDTSPAAARRFLCVESANTRLDPVWLVPGAQHLLGTTLSCEADS</sequence>
<dbReference type="SUPFAM" id="SSF74650">
    <property type="entry name" value="Galactose mutarotase-like"/>
    <property type="match status" value="1"/>
</dbReference>
<evidence type="ECO:0000313" key="2">
    <source>
        <dbReference type="EMBL" id="MCE8003513.1"/>
    </source>
</evidence>
<protein>
    <submittedName>
        <fullName evidence="2">D-hexose-6-phosphate mutarotase</fullName>
    </submittedName>
</protein>
<feature type="region of interest" description="Disordered" evidence="1">
    <location>
        <begin position="54"/>
        <end position="111"/>
    </location>
</feature>
<keyword evidence="3" id="KW-1185">Reference proteome</keyword>
<dbReference type="EMBL" id="JABFTX010000002">
    <property type="protein sequence ID" value="MCE8003513.1"/>
    <property type="molecule type" value="Genomic_DNA"/>
</dbReference>
<organism evidence="2 3">
    <name type="scientific">Billgrantia ethanolica</name>
    <dbReference type="NCBI Taxonomy" id="2733486"/>
    <lineage>
        <taxon>Bacteria</taxon>
        <taxon>Pseudomonadati</taxon>
        <taxon>Pseudomonadota</taxon>
        <taxon>Gammaproteobacteria</taxon>
        <taxon>Oceanospirillales</taxon>
        <taxon>Halomonadaceae</taxon>
        <taxon>Billgrantia</taxon>
    </lineage>
</organism>
<reference evidence="2 3" key="1">
    <citation type="journal article" date="2021" name="Front. Microbiol.">
        <title>Aerobic Denitrification and Heterotrophic Sulfur Oxidation in the Genus Halomonas Revealed by Six Novel Species Characterizations and Genome-Based Analysis.</title>
        <authorList>
            <person name="Wang L."/>
            <person name="Shao Z."/>
        </authorList>
    </citation>
    <scope>NUCLEOTIDE SEQUENCE [LARGE SCALE GENOMIC DNA]</scope>
    <source>
        <strain evidence="2 3">MCCC 1A11081</strain>
    </source>
</reference>
<accession>A0ABS9A3T1</accession>
<evidence type="ECO:0000313" key="3">
    <source>
        <dbReference type="Proteomes" id="UP001320168"/>
    </source>
</evidence>
<evidence type="ECO:0000256" key="1">
    <source>
        <dbReference type="SAM" id="MobiDB-lite"/>
    </source>
</evidence>
<dbReference type="Pfam" id="PF01263">
    <property type="entry name" value="Aldose_epim"/>
    <property type="match status" value="1"/>
</dbReference>
<name>A0ABS9A3T1_9GAMM</name>
<comment type="caution">
    <text evidence="2">The sequence shown here is derived from an EMBL/GenBank/DDBJ whole genome shotgun (WGS) entry which is preliminary data.</text>
</comment>
<dbReference type="PANTHER" id="PTHR11122:SF13">
    <property type="entry name" value="GLUCOSE-6-PHOSPHATE 1-EPIMERASE"/>
    <property type="match status" value="1"/>
</dbReference>
<gene>
    <name evidence="2" type="ORF">HOP53_11750</name>
</gene>
<proteinExistence type="predicted"/>
<dbReference type="InterPro" id="IPR014718">
    <property type="entry name" value="GH-type_carb-bd"/>
</dbReference>
<dbReference type="InterPro" id="IPR008183">
    <property type="entry name" value="Aldose_1/G6P_1-epimerase"/>
</dbReference>
<dbReference type="InterPro" id="IPR011013">
    <property type="entry name" value="Gal_mutarotase_sf_dom"/>
</dbReference>
<dbReference type="Proteomes" id="UP001320168">
    <property type="component" value="Unassembled WGS sequence"/>
</dbReference>